<proteinExistence type="predicted"/>
<name>A0A1M4T3Q6_9BACT</name>
<dbReference type="STRING" id="1346286.SAMN05444362_101231"/>
<sequence length="274" mass="30097">MKHILYSIATLIVATLFISCDPIQDDKSMGEVVTSVDQINATVTAVVHDGKNTNKVKVNCTSPVSCQWTDGVNILTSTEGELTLVVEGAQTITLKAMAADGTIFEKAFNYTVEDMYYEVDPEYGYFFGTGTKTWTWAATGCFGNGGGSDTGPAWWVLNPEDIEEQCAGKNLPLDGKGATMKFVLSGKKMTKTTMTGVEYAGSMEFNMTTGSDWSKGTVTFTNTNILCGYDFNDANFAAWSTYNIIELTDDRMVLAAQEHSPNTNYWYWVFVPQE</sequence>
<dbReference type="Proteomes" id="UP000184480">
    <property type="component" value="Unassembled WGS sequence"/>
</dbReference>
<reference evidence="2" key="1">
    <citation type="submission" date="2016-11" db="EMBL/GenBank/DDBJ databases">
        <authorList>
            <person name="Varghese N."/>
            <person name="Submissions S."/>
        </authorList>
    </citation>
    <scope>NUCLEOTIDE SEQUENCE [LARGE SCALE GENOMIC DNA]</scope>
    <source>
        <strain evidence="2">DSM 27370</strain>
    </source>
</reference>
<evidence type="ECO:0000313" key="2">
    <source>
        <dbReference type="Proteomes" id="UP000184480"/>
    </source>
</evidence>
<dbReference type="AlphaFoldDB" id="A0A1M4T3Q6"/>
<keyword evidence="2" id="KW-1185">Reference proteome</keyword>
<gene>
    <name evidence="1" type="ORF">SAMN05444362_101231</name>
</gene>
<dbReference type="RefSeq" id="WP_062175338.1">
    <property type="nucleotide sequence ID" value="NZ_BBXL01000001.1"/>
</dbReference>
<dbReference type="OrthoDB" id="646668at2"/>
<dbReference type="EMBL" id="FQUC01000001">
    <property type="protein sequence ID" value="SHE39162.1"/>
    <property type="molecule type" value="Genomic_DNA"/>
</dbReference>
<protein>
    <submittedName>
        <fullName evidence="1">Uncharacterized protein</fullName>
    </submittedName>
</protein>
<organism evidence="1 2">
    <name type="scientific">Dysgonomonas macrotermitis</name>
    <dbReference type="NCBI Taxonomy" id="1346286"/>
    <lineage>
        <taxon>Bacteria</taxon>
        <taxon>Pseudomonadati</taxon>
        <taxon>Bacteroidota</taxon>
        <taxon>Bacteroidia</taxon>
        <taxon>Bacteroidales</taxon>
        <taxon>Dysgonomonadaceae</taxon>
        <taxon>Dysgonomonas</taxon>
    </lineage>
</organism>
<evidence type="ECO:0000313" key="1">
    <source>
        <dbReference type="EMBL" id="SHE39162.1"/>
    </source>
</evidence>
<accession>A0A1M4T3Q6</accession>
<dbReference type="PROSITE" id="PS51257">
    <property type="entry name" value="PROKAR_LIPOPROTEIN"/>
    <property type="match status" value="1"/>
</dbReference>